<sequence>MATMDIDKEFAEVNFRIKMQIRRSALIAEAKLYGMTPEEYAAKLDLEAEQARLAREQERQQAQGDAFRALGQAWGQLAANLAYIGEQFNAGVQEGLKR</sequence>
<dbReference type="EMBL" id="MH045555">
    <property type="protein sequence ID" value="AVR56129.1"/>
    <property type="molecule type" value="Genomic_DNA"/>
</dbReference>
<evidence type="ECO:0000313" key="1">
    <source>
        <dbReference type="EMBL" id="AVR56129.1"/>
    </source>
</evidence>
<organism evidence="1 2">
    <name type="scientific">Microbacterium phage BeeBee8</name>
    <dbReference type="NCBI Taxonomy" id="2126924"/>
    <lineage>
        <taxon>Viruses</taxon>
        <taxon>Duplodnaviria</taxon>
        <taxon>Heunggongvirae</taxon>
        <taxon>Uroviricota</taxon>
        <taxon>Caudoviricetes</taxon>
        <taxon>Ilzatvirus</taxon>
        <taxon>Ilzatvirus hamlet</taxon>
    </lineage>
</organism>
<reference evidence="1 2" key="1">
    <citation type="submission" date="2018-03" db="EMBL/GenBank/DDBJ databases">
        <authorList>
            <person name="Rimple P.A."/>
            <person name="Garlena R.A."/>
            <person name="Russell D.A."/>
            <person name="Pope W.H."/>
            <person name="Jacobs-Sera D."/>
            <person name="Hatfull G.F."/>
        </authorList>
    </citation>
    <scope>NUCLEOTIDE SEQUENCE [LARGE SCALE GENOMIC DNA]</scope>
</reference>
<name>A0A2R3ZZH3_9CAUD</name>
<evidence type="ECO:0000313" key="2">
    <source>
        <dbReference type="Proteomes" id="UP000244678"/>
    </source>
</evidence>
<protein>
    <submittedName>
        <fullName evidence="1">Uncharacterized protein</fullName>
    </submittedName>
</protein>
<gene>
    <name evidence="1" type="primary">44</name>
    <name evidence="1" type="ORF">PBI_BEEBEE8_44</name>
</gene>
<accession>A0A2R3ZZH3</accession>
<proteinExistence type="predicted"/>
<dbReference type="Proteomes" id="UP000244678">
    <property type="component" value="Segment"/>
</dbReference>